<dbReference type="SUPFAM" id="SSF52743">
    <property type="entry name" value="Subtilisin-like"/>
    <property type="match status" value="1"/>
</dbReference>
<dbReference type="PANTHER" id="PTHR43806:SF11">
    <property type="entry name" value="CEREVISIN-RELATED"/>
    <property type="match status" value="1"/>
</dbReference>
<keyword evidence="5" id="KW-0732">Signal</keyword>
<comment type="caution">
    <text evidence="13">The sequence shown here is derived from an EMBL/GenBank/DDBJ whole genome shotgun (WGS) entry which is preliminary data.</text>
</comment>
<dbReference type="AlphaFoldDB" id="A0A848F1K6"/>
<dbReference type="PROSITE" id="PS00138">
    <property type="entry name" value="SUBTILASE_SER"/>
    <property type="match status" value="1"/>
</dbReference>
<dbReference type="InterPro" id="IPR050131">
    <property type="entry name" value="Peptidase_S8_subtilisin-like"/>
</dbReference>
<dbReference type="InterPro" id="IPR023828">
    <property type="entry name" value="Peptidase_S8_Ser-AS"/>
</dbReference>
<keyword evidence="8" id="KW-0865">Zymogen</keyword>
<dbReference type="Pfam" id="PF00082">
    <property type="entry name" value="Peptidase_S8"/>
    <property type="match status" value="1"/>
</dbReference>
<feature type="region of interest" description="Disordered" evidence="11">
    <location>
        <begin position="447"/>
        <end position="467"/>
    </location>
</feature>
<evidence type="ECO:0000256" key="8">
    <source>
        <dbReference type="ARBA" id="ARBA00023145"/>
    </source>
</evidence>
<comment type="subcellular location">
    <subcellularLocation>
        <location evidence="1">Secreted</location>
    </subcellularLocation>
</comment>
<dbReference type="InterPro" id="IPR034176">
    <property type="entry name" value="Peptidases_S8_13"/>
</dbReference>
<keyword evidence="6 9" id="KW-0378">Hydrolase</keyword>
<dbReference type="PROSITE" id="PS00137">
    <property type="entry name" value="SUBTILASE_HIS"/>
    <property type="match status" value="1"/>
</dbReference>
<evidence type="ECO:0000256" key="3">
    <source>
        <dbReference type="ARBA" id="ARBA00022525"/>
    </source>
</evidence>
<accession>A0A848F1K6</accession>
<feature type="active site" description="Charge relay system" evidence="9">
    <location>
        <position position="212"/>
    </location>
</feature>
<protein>
    <submittedName>
        <fullName evidence="13">S8 family serine peptidase</fullName>
    </submittedName>
</protein>
<evidence type="ECO:0000256" key="7">
    <source>
        <dbReference type="ARBA" id="ARBA00022825"/>
    </source>
</evidence>
<evidence type="ECO:0000259" key="12">
    <source>
        <dbReference type="Pfam" id="PF00082"/>
    </source>
</evidence>
<reference evidence="13 14" key="1">
    <citation type="submission" date="2020-04" db="EMBL/GenBank/DDBJ databases">
        <title>Azohydromonas sp. isolated from soil.</title>
        <authorList>
            <person name="Dahal R.H."/>
        </authorList>
    </citation>
    <scope>NUCLEOTIDE SEQUENCE [LARGE SCALE GENOMIC DNA]</scope>
    <source>
        <strain evidence="13 14">G-1-1-14</strain>
    </source>
</reference>
<dbReference type="PANTHER" id="PTHR43806">
    <property type="entry name" value="PEPTIDASE S8"/>
    <property type="match status" value="1"/>
</dbReference>
<dbReference type="InterPro" id="IPR000209">
    <property type="entry name" value="Peptidase_S8/S53_dom"/>
</dbReference>
<sequence>MALHAAPAAALQRPGAAPAAAADLTDRLIVKYRSATTATAPSAAALQRASNAAQGRGLKLGHLRRLGNGAHVLKLDRALPPAQLQSLIDELRNGDADVEYAEADLWMRAQLQPNDAMYAQQWDLFEATAGLNLPTAWDKSTGAGVVVGVIDTGVRPHADLQPNLLPGYDFISDTTLVANDGNGRDADPADPGDWTTYGQCYSGSPAANSSWHGTHVAGTIAAVTHNATGVAGVAFGAKVLPVRALGRCGGYTSDIADAMVWAAGGSVVGAPANPTPARVLNLSLGGTGACPTTYQNAINTARSLGTVVVVAAGNSNVDALNSAPANCAGVVTVAAVNRSGGKASYSNYGSVVDLAAPGGDSGAGILSTLNTGTTTPGADSYAAYMGTSMATPHVAGVAALMLAANPSLTPDQVEERLKGAVRPFPAACGGCGTGLLDANAAVDAALGGGTVTPPPPPPPAPSTVAEVEPNNSVTAPQSLNTLPVTVNGTIASSTDRDHYKVLIPAGGRITARLTPNASSNYDLYFYSATGTQLGYSASSGSLAEQITITNGGSTVYTLVLQVRRISGLTGSTGTYTLSVSPN</sequence>
<dbReference type="EMBL" id="JABBFW010000001">
    <property type="protein sequence ID" value="NML13957.1"/>
    <property type="molecule type" value="Genomic_DNA"/>
</dbReference>
<dbReference type="CDD" id="cd07496">
    <property type="entry name" value="Peptidases_S8_13"/>
    <property type="match status" value="1"/>
</dbReference>
<organism evidence="13 14">
    <name type="scientific">Azohydromonas caseinilytica</name>
    <dbReference type="NCBI Taxonomy" id="2728836"/>
    <lineage>
        <taxon>Bacteria</taxon>
        <taxon>Pseudomonadati</taxon>
        <taxon>Pseudomonadota</taxon>
        <taxon>Betaproteobacteria</taxon>
        <taxon>Burkholderiales</taxon>
        <taxon>Sphaerotilaceae</taxon>
        <taxon>Azohydromonas</taxon>
    </lineage>
</organism>
<evidence type="ECO:0000256" key="1">
    <source>
        <dbReference type="ARBA" id="ARBA00004613"/>
    </source>
</evidence>
<dbReference type="PROSITE" id="PS51892">
    <property type="entry name" value="SUBTILASE"/>
    <property type="match status" value="1"/>
</dbReference>
<dbReference type="GO" id="GO:0005576">
    <property type="term" value="C:extracellular region"/>
    <property type="evidence" value="ECO:0007669"/>
    <property type="project" value="UniProtKB-SubCell"/>
</dbReference>
<evidence type="ECO:0000256" key="4">
    <source>
        <dbReference type="ARBA" id="ARBA00022670"/>
    </source>
</evidence>
<name>A0A848F1K6_9BURK</name>
<dbReference type="PROSITE" id="PS00136">
    <property type="entry name" value="SUBTILASE_ASP"/>
    <property type="match status" value="1"/>
</dbReference>
<feature type="active site" description="Charge relay system" evidence="9">
    <location>
        <position position="151"/>
    </location>
</feature>
<dbReference type="SUPFAM" id="SSF89260">
    <property type="entry name" value="Collagen-binding domain"/>
    <property type="match status" value="1"/>
</dbReference>
<dbReference type="Proteomes" id="UP000574067">
    <property type="component" value="Unassembled WGS sequence"/>
</dbReference>
<dbReference type="Gene3D" id="3.40.50.200">
    <property type="entry name" value="Peptidase S8/S53 domain"/>
    <property type="match status" value="1"/>
</dbReference>
<dbReference type="GO" id="GO:0006508">
    <property type="term" value="P:proteolysis"/>
    <property type="evidence" value="ECO:0007669"/>
    <property type="project" value="UniProtKB-KW"/>
</dbReference>
<evidence type="ECO:0000256" key="6">
    <source>
        <dbReference type="ARBA" id="ARBA00022801"/>
    </source>
</evidence>
<keyword evidence="7 9" id="KW-0720">Serine protease</keyword>
<dbReference type="GO" id="GO:0004252">
    <property type="term" value="F:serine-type endopeptidase activity"/>
    <property type="evidence" value="ECO:0007669"/>
    <property type="project" value="UniProtKB-UniRule"/>
</dbReference>
<dbReference type="InterPro" id="IPR022398">
    <property type="entry name" value="Peptidase_S8_His-AS"/>
</dbReference>
<evidence type="ECO:0000256" key="9">
    <source>
        <dbReference type="PROSITE-ProRule" id="PRU01240"/>
    </source>
</evidence>
<feature type="compositionally biased region" description="Pro residues" evidence="11">
    <location>
        <begin position="452"/>
        <end position="461"/>
    </location>
</feature>
<keyword evidence="4 9" id="KW-0645">Protease</keyword>
<feature type="active site" description="Charge relay system" evidence="9">
    <location>
        <position position="388"/>
    </location>
</feature>
<dbReference type="InterPro" id="IPR015500">
    <property type="entry name" value="Peptidase_S8_subtilisin-rel"/>
</dbReference>
<keyword evidence="3" id="KW-0964">Secreted</keyword>
<dbReference type="PRINTS" id="PR00723">
    <property type="entry name" value="SUBTILISIN"/>
</dbReference>
<evidence type="ECO:0000256" key="10">
    <source>
        <dbReference type="RuleBase" id="RU003355"/>
    </source>
</evidence>
<evidence type="ECO:0000256" key="11">
    <source>
        <dbReference type="SAM" id="MobiDB-lite"/>
    </source>
</evidence>
<evidence type="ECO:0000256" key="5">
    <source>
        <dbReference type="ARBA" id="ARBA00022729"/>
    </source>
</evidence>
<dbReference type="InterPro" id="IPR036852">
    <property type="entry name" value="Peptidase_S8/S53_dom_sf"/>
</dbReference>
<proteinExistence type="inferred from homology"/>
<dbReference type="InterPro" id="IPR023827">
    <property type="entry name" value="Peptidase_S8_Asp-AS"/>
</dbReference>
<gene>
    <name evidence="13" type="ORF">HHL10_03040</name>
</gene>
<feature type="domain" description="Peptidase S8/S53" evidence="12">
    <location>
        <begin position="142"/>
        <end position="419"/>
    </location>
</feature>
<evidence type="ECO:0000313" key="13">
    <source>
        <dbReference type="EMBL" id="NML13957.1"/>
    </source>
</evidence>
<keyword evidence="14" id="KW-1185">Reference proteome</keyword>
<dbReference type="FunFam" id="3.40.50.200:FF:000022">
    <property type="entry name" value="Extracellular protease"/>
    <property type="match status" value="1"/>
</dbReference>
<dbReference type="Gene3D" id="2.60.120.380">
    <property type="match status" value="1"/>
</dbReference>
<comment type="similarity">
    <text evidence="2 9 10">Belongs to the peptidase S8 family.</text>
</comment>
<evidence type="ECO:0000313" key="14">
    <source>
        <dbReference type="Proteomes" id="UP000574067"/>
    </source>
</evidence>
<evidence type="ECO:0000256" key="2">
    <source>
        <dbReference type="ARBA" id="ARBA00011073"/>
    </source>
</evidence>